<name>A0A1F5FFU8_9BACT</name>
<feature type="region of interest" description="Disordered" evidence="1">
    <location>
        <begin position="23"/>
        <end position="44"/>
    </location>
</feature>
<reference evidence="2 3" key="1">
    <citation type="journal article" date="2016" name="Nat. Commun.">
        <title>Thousands of microbial genomes shed light on interconnected biogeochemical processes in an aquifer system.</title>
        <authorList>
            <person name="Anantharaman K."/>
            <person name="Brown C.T."/>
            <person name="Hug L.A."/>
            <person name="Sharon I."/>
            <person name="Castelle C.J."/>
            <person name="Probst A.J."/>
            <person name="Thomas B.C."/>
            <person name="Singh A."/>
            <person name="Wilkins M.J."/>
            <person name="Karaoz U."/>
            <person name="Brodie E.L."/>
            <person name="Williams K.H."/>
            <person name="Hubbard S.S."/>
            <person name="Banfield J.F."/>
        </authorList>
    </citation>
    <scope>NUCLEOTIDE SEQUENCE [LARGE SCALE GENOMIC DNA]</scope>
</reference>
<dbReference type="AlphaFoldDB" id="A0A1F5FFU8"/>
<sequence>MNRAFDDESEALRRGAQAVERAAEKLEKSAEKLGSADRAGRAGGEGDLDRRLTAFEDGLAKTVVGVTAELLGGLRLGFDDLFSGLFGLFSSLATSPLGFFGDLLELILPFAGGGFVGSPTLALLGEGGPEYVLPEASLHRALEGGLAGMAGLLADVRGAAPSATGGDGPVHRTTTVQHFHYAPVIGSLDKLDTYNQRADAGQSGRGL</sequence>
<evidence type="ECO:0000313" key="2">
    <source>
        <dbReference type="EMBL" id="OGD78486.1"/>
    </source>
</evidence>
<protein>
    <submittedName>
        <fullName evidence="2">Uncharacterized protein</fullName>
    </submittedName>
</protein>
<evidence type="ECO:0000256" key="1">
    <source>
        <dbReference type="SAM" id="MobiDB-lite"/>
    </source>
</evidence>
<dbReference type="Proteomes" id="UP000177187">
    <property type="component" value="Unassembled WGS sequence"/>
</dbReference>
<dbReference type="EMBL" id="MFAF01000034">
    <property type="protein sequence ID" value="OGD78486.1"/>
    <property type="molecule type" value="Genomic_DNA"/>
</dbReference>
<proteinExistence type="predicted"/>
<comment type="caution">
    <text evidence="2">The sequence shown here is derived from an EMBL/GenBank/DDBJ whole genome shotgun (WGS) entry which is preliminary data.</text>
</comment>
<accession>A0A1F5FFU8</accession>
<gene>
    <name evidence="2" type="ORF">A2Y64_09400</name>
</gene>
<dbReference type="STRING" id="1817816.A2Y64_09400"/>
<evidence type="ECO:0000313" key="3">
    <source>
        <dbReference type="Proteomes" id="UP000177187"/>
    </source>
</evidence>
<feature type="compositionally biased region" description="Basic and acidic residues" evidence="1">
    <location>
        <begin position="23"/>
        <end position="40"/>
    </location>
</feature>
<organism evidence="2 3">
    <name type="scientific">Candidatus Coatesbacteria bacterium RBG_13_66_14</name>
    <dbReference type="NCBI Taxonomy" id="1817816"/>
    <lineage>
        <taxon>Bacteria</taxon>
        <taxon>Candidatus Coatesiibacteriota</taxon>
    </lineage>
</organism>